<accession>A0A347WFZ5</accession>
<comment type="similarity">
    <text evidence="1">Belongs to the LysR transcriptional regulatory family.</text>
</comment>
<dbReference type="SUPFAM" id="SSF53850">
    <property type="entry name" value="Periplasmic binding protein-like II"/>
    <property type="match status" value="1"/>
</dbReference>
<keyword evidence="4" id="KW-0804">Transcription</keyword>
<keyword evidence="5" id="KW-0614">Plasmid</keyword>
<dbReference type="GO" id="GO:0000976">
    <property type="term" value="F:transcription cis-regulatory region binding"/>
    <property type="evidence" value="ECO:0007669"/>
    <property type="project" value="TreeGrafter"/>
</dbReference>
<evidence type="ECO:0000313" key="6">
    <source>
        <dbReference type="Proteomes" id="UP000264120"/>
    </source>
</evidence>
<dbReference type="KEGG" id="ksc:CD178_03044"/>
<reference evidence="5 6" key="1">
    <citation type="submission" date="2017-08" db="EMBL/GenBank/DDBJ databases">
        <title>Complete genome sequence of Gluconacetobacter saccharivorans CV1 isolated from Fermented Vinegar.</title>
        <authorList>
            <person name="Kim S.-Y."/>
        </authorList>
    </citation>
    <scope>NUCLEOTIDE SEQUENCE [LARGE SCALE GENOMIC DNA]</scope>
    <source>
        <strain evidence="5 6">CV1</strain>
        <plasmid evidence="5 6">unnamed1</plasmid>
    </source>
</reference>
<dbReference type="PANTHER" id="PTHR30126">
    <property type="entry name" value="HTH-TYPE TRANSCRIPTIONAL REGULATOR"/>
    <property type="match status" value="1"/>
</dbReference>
<gene>
    <name evidence="5" type="primary">cynR</name>
    <name evidence="5" type="ORF">CD178_03044</name>
</gene>
<evidence type="ECO:0000256" key="1">
    <source>
        <dbReference type="ARBA" id="ARBA00009437"/>
    </source>
</evidence>
<protein>
    <submittedName>
        <fullName evidence="5">HTH-type transcriptional regulator CynR</fullName>
    </submittedName>
</protein>
<dbReference type="InterPro" id="IPR005119">
    <property type="entry name" value="LysR_subst-bd"/>
</dbReference>
<evidence type="ECO:0000256" key="2">
    <source>
        <dbReference type="ARBA" id="ARBA00023015"/>
    </source>
</evidence>
<dbReference type="InterPro" id="IPR036388">
    <property type="entry name" value="WH-like_DNA-bd_sf"/>
</dbReference>
<sequence length="326" mass="36116">MTAPPPAASAKSLPPRRTARNHRPGGFHGQIAEVDLRLLRVFRVVAERGGFAAAEIALGKSKSSISIDISALESRLNLKLCQRGRSGFALTAEGRMVLEATEQLQADISRFQQRINDASGVLSGRFCLYVPDNTQVHGETAIVRAIETFTTRHPDVFMDVRSGSTRDVEFAVLNGQATAGITLYPHHQPDMQDTTLFTERLNLYCGQRHPLFAMAESDITLELLAAQNMVQVSDAAQSPRWNQIREQMVFTATAENVDSRALLILTGNYIGFLPEPFAQPLVREGLLRHISFDDLHLITSFHFLVRSSPETGLMVETFRTILENAC</sequence>
<dbReference type="RefSeq" id="WP_110547392.1">
    <property type="nucleotide sequence ID" value="NZ_CALCQY010000042.1"/>
</dbReference>
<dbReference type="Pfam" id="PF03466">
    <property type="entry name" value="LysR_substrate"/>
    <property type="match status" value="1"/>
</dbReference>
<keyword evidence="2" id="KW-0805">Transcription regulation</keyword>
<dbReference type="OrthoDB" id="7506954at2"/>
<dbReference type="Proteomes" id="UP000264120">
    <property type="component" value="Plasmid unnamed1"/>
</dbReference>
<dbReference type="InterPro" id="IPR000847">
    <property type="entry name" value="LysR_HTH_N"/>
</dbReference>
<dbReference type="Pfam" id="PF00126">
    <property type="entry name" value="HTH_1"/>
    <property type="match status" value="1"/>
</dbReference>
<evidence type="ECO:0000256" key="4">
    <source>
        <dbReference type="ARBA" id="ARBA00023163"/>
    </source>
</evidence>
<evidence type="ECO:0000256" key="3">
    <source>
        <dbReference type="ARBA" id="ARBA00023125"/>
    </source>
</evidence>
<keyword evidence="3" id="KW-0238">DNA-binding</keyword>
<dbReference type="AlphaFoldDB" id="A0A347WFZ5"/>
<geneLocation type="plasmid" evidence="5 6">
    <name>unnamed1</name>
</geneLocation>
<evidence type="ECO:0000313" key="5">
    <source>
        <dbReference type="EMBL" id="AXY23788.1"/>
    </source>
</evidence>
<dbReference type="GeneID" id="39470817"/>
<dbReference type="CDD" id="cd05466">
    <property type="entry name" value="PBP2_LTTR_substrate"/>
    <property type="match status" value="1"/>
</dbReference>
<name>A0A347WFZ5_9PROT</name>
<dbReference type="InterPro" id="IPR036390">
    <property type="entry name" value="WH_DNA-bd_sf"/>
</dbReference>
<dbReference type="PANTHER" id="PTHR30126:SF98">
    <property type="entry name" value="HTH-TYPE TRANSCRIPTIONAL ACTIVATOR BAUR"/>
    <property type="match status" value="1"/>
</dbReference>
<dbReference type="PROSITE" id="PS50931">
    <property type="entry name" value="HTH_LYSR"/>
    <property type="match status" value="1"/>
</dbReference>
<proteinExistence type="inferred from homology"/>
<keyword evidence="6" id="KW-1185">Reference proteome</keyword>
<organism evidence="5 6">
    <name type="scientific">Komagataeibacter saccharivorans</name>
    <dbReference type="NCBI Taxonomy" id="265959"/>
    <lineage>
        <taxon>Bacteria</taxon>
        <taxon>Pseudomonadati</taxon>
        <taxon>Pseudomonadota</taxon>
        <taxon>Alphaproteobacteria</taxon>
        <taxon>Acetobacterales</taxon>
        <taxon>Acetobacteraceae</taxon>
        <taxon>Komagataeibacter</taxon>
    </lineage>
</organism>
<dbReference type="Gene3D" id="1.10.10.10">
    <property type="entry name" value="Winged helix-like DNA-binding domain superfamily/Winged helix DNA-binding domain"/>
    <property type="match status" value="1"/>
</dbReference>
<dbReference type="Gene3D" id="3.40.190.290">
    <property type="match status" value="1"/>
</dbReference>
<dbReference type="SUPFAM" id="SSF46785">
    <property type="entry name" value="Winged helix' DNA-binding domain"/>
    <property type="match status" value="1"/>
</dbReference>
<dbReference type="EMBL" id="CP023037">
    <property type="protein sequence ID" value="AXY23788.1"/>
    <property type="molecule type" value="Genomic_DNA"/>
</dbReference>
<dbReference type="GO" id="GO:0003700">
    <property type="term" value="F:DNA-binding transcription factor activity"/>
    <property type="evidence" value="ECO:0007669"/>
    <property type="project" value="InterPro"/>
</dbReference>